<dbReference type="GO" id="GO:0036503">
    <property type="term" value="P:ERAD pathway"/>
    <property type="evidence" value="ECO:0007669"/>
    <property type="project" value="InterPro"/>
</dbReference>
<evidence type="ECO:0000256" key="2">
    <source>
        <dbReference type="SAM" id="Phobius"/>
    </source>
</evidence>
<keyword evidence="2 4" id="KW-0812">Transmembrane</keyword>
<feature type="transmembrane region" description="Helical" evidence="2">
    <location>
        <begin position="277"/>
        <end position="296"/>
    </location>
</feature>
<dbReference type="PROSITE" id="PS50053">
    <property type="entry name" value="UBIQUITIN_2"/>
    <property type="match status" value="1"/>
</dbReference>
<comment type="caution">
    <text evidence="4">The sequence shown here is derived from an EMBL/GenBank/DDBJ whole genome shotgun (WGS) entry which is preliminary data.</text>
</comment>
<dbReference type="STRING" id="6182.A0A4Z2DWJ2"/>
<keyword evidence="5" id="KW-1185">Reference proteome</keyword>
<accession>A0A4Z2DWJ2</accession>
<keyword evidence="2" id="KW-1133">Transmembrane helix</keyword>
<evidence type="ECO:0000256" key="1">
    <source>
        <dbReference type="SAM" id="MobiDB-lite"/>
    </source>
</evidence>
<dbReference type="Proteomes" id="UP000311919">
    <property type="component" value="Unassembled WGS sequence"/>
</dbReference>
<name>A0A4Z2DWJ2_SCHJA</name>
<proteinExistence type="predicted"/>
<dbReference type="InterPro" id="IPR040352">
    <property type="entry name" value="TMUB1/2"/>
</dbReference>
<protein>
    <submittedName>
        <fullName evidence="4">Transmembrane and ubiquitin-like domain-containing protein</fullName>
    </submittedName>
</protein>
<dbReference type="Gene3D" id="3.10.20.90">
    <property type="entry name" value="Phosphatidylinositol 3-kinase Catalytic Subunit, Chain A, domain 1"/>
    <property type="match status" value="1"/>
</dbReference>
<sequence length="412" mass="45860">MKSLMDLYGTIVEGIGNELLFVLSFMGTVLFLIGAWISTRVNWELMPIRITLFHHPHEVHDSRAEATSIPESVEPDTANSTGNVFSDSSSSCSEDETNPDTHVSKRASVQTSDSPAYQRKSSSNESKVNKTEEQQPDSASGSNEHFTIKLQYLNDESRFVHAAPTMSVNRFKKKHFMNELINQKKNVRLIFQGRELLDVVKNETDCQYSSRPKRQRLCDYGVTDGSTIHCLVTTPVLSSTSSSTNDPGNTGRNFHFPSSSDSMLTEFDMGTRLMKPLFAFLLIFTWFFRIVYRQYFNSVSTFALVTLTVFFCGSVLTTSIMNAMSAVASIFGISISNSSDLPNRQSDYGENSGNQSGSDGVQVVTVTMVARRVPSDASANQINNVALITEESSHNQQIIVDDPINELQRRSD</sequence>
<feature type="transmembrane region" description="Helical" evidence="2">
    <location>
        <begin position="20"/>
        <end position="39"/>
    </location>
</feature>
<organism evidence="4 5">
    <name type="scientific">Schistosoma japonicum</name>
    <name type="common">Blood fluke</name>
    <dbReference type="NCBI Taxonomy" id="6182"/>
    <lineage>
        <taxon>Eukaryota</taxon>
        <taxon>Metazoa</taxon>
        <taxon>Spiralia</taxon>
        <taxon>Lophotrochozoa</taxon>
        <taxon>Platyhelminthes</taxon>
        <taxon>Trematoda</taxon>
        <taxon>Digenea</taxon>
        <taxon>Strigeidida</taxon>
        <taxon>Schistosomatoidea</taxon>
        <taxon>Schistosomatidae</taxon>
        <taxon>Schistosoma</taxon>
    </lineage>
</organism>
<keyword evidence="2" id="KW-0472">Membrane</keyword>
<dbReference type="InterPro" id="IPR000626">
    <property type="entry name" value="Ubiquitin-like_dom"/>
</dbReference>
<evidence type="ECO:0000313" key="4">
    <source>
        <dbReference type="EMBL" id="TNN20600.1"/>
    </source>
</evidence>
<dbReference type="PANTHER" id="PTHR14557">
    <property type="entry name" value="PROTEIN C7ORF21"/>
    <property type="match status" value="1"/>
</dbReference>
<feature type="transmembrane region" description="Helical" evidence="2">
    <location>
        <begin position="302"/>
        <end position="335"/>
    </location>
</feature>
<gene>
    <name evidence="4" type="ORF">EWB00_003650</name>
</gene>
<dbReference type="AlphaFoldDB" id="A0A4Z2DWJ2"/>
<dbReference type="SUPFAM" id="SSF54236">
    <property type="entry name" value="Ubiquitin-like"/>
    <property type="match status" value="1"/>
</dbReference>
<reference evidence="4 5" key="1">
    <citation type="submission" date="2019-03" db="EMBL/GenBank/DDBJ databases">
        <title>An improved genome assembly of the fluke Schistosoma japonicum.</title>
        <authorList>
            <person name="Hu W."/>
            <person name="Luo F."/>
            <person name="Yin M."/>
            <person name="Mo X."/>
            <person name="Sun C."/>
            <person name="Wu Q."/>
            <person name="Zhu B."/>
            <person name="Xiang M."/>
            <person name="Wang J."/>
            <person name="Wang Y."/>
            <person name="Zhang T."/>
            <person name="Xu B."/>
            <person name="Zheng H."/>
            <person name="Feng Z."/>
        </authorList>
    </citation>
    <scope>NUCLEOTIDE SEQUENCE [LARGE SCALE GENOMIC DNA]</scope>
    <source>
        <strain evidence="4">HuSjv2</strain>
        <tissue evidence="4">Worms</tissue>
    </source>
</reference>
<dbReference type="InterPro" id="IPR029071">
    <property type="entry name" value="Ubiquitin-like_domsf"/>
</dbReference>
<dbReference type="PANTHER" id="PTHR14557:SF5">
    <property type="entry name" value="UBIQUITIN-LIKE DOMAIN-CONTAINING PROTEIN"/>
    <property type="match status" value="1"/>
</dbReference>
<dbReference type="EMBL" id="SKCS01000022">
    <property type="protein sequence ID" value="TNN20600.1"/>
    <property type="molecule type" value="Genomic_DNA"/>
</dbReference>
<feature type="compositionally biased region" description="Polar residues" evidence="1">
    <location>
        <begin position="107"/>
        <end position="126"/>
    </location>
</feature>
<evidence type="ECO:0000313" key="5">
    <source>
        <dbReference type="Proteomes" id="UP000311919"/>
    </source>
</evidence>
<dbReference type="OrthoDB" id="161999at2759"/>
<evidence type="ECO:0000259" key="3">
    <source>
        <dbReference type="PROSITE" id="PS50053"/>
    </source>
</evidence>
<feature type="domain" description="Ubiquitin-like" evidence="3">
    <location>
        <begin position="146"/>
        <end position="229"/>
    </location>
</feature>
<feature type="region of interest" description="Disordered" evidence="1">
    <location>
        <begin position="63"/>
        <end position="144"/>
    </location>
</feature>